<dbReference type="InterPro" id="IPR003347">
    <property type="entry name" value="JmjC_dom"/>
</dbReference>
<dbReference type="Gene3D" id="3.40.366.30">
    <property type="entry name" value="50S ribosomal protein L16 arginine hydroxylase, Chain A, Domain 2"/>
    <property type="match status" value="1"/>
</dbReference>
<dbReference type="GO" id="GO:0046872">
    <property type="term" value="F:metal ion binding"/>
    <property type="evidence" value="ECO:0007669"/>
    <property type="project" value="UniProtKB-KW"/>
</dbReference>
<dbReference type="EMBL" id="CP114588">
    <property type="protein sequence ID" value="WBA07940.1"/>
    <property type="molecule type" value="Genomic_DNA"/>
</dbReference>
<comment type="cofactor">
    <cofactor evidence="1">
        <name>Fe(2+)</name>
        <dbReference type="ChEBI" id="CHEBI:29033"/>
    </cofactor>
</comment>
<dbReference type="Pfam" id="PF20514">
    <property type="entry name" value="WHD_ROXA"/>
    <property type="match status" value="1"/>
</dbReference>
<evidence type="ECO:0000256" key="1">
    <source>
        <dbReference type="ARBA" id="ARBA00001954"/>
    </source>
</evidence>
<feature type="domain" description="JmjC" evidence="6">
    <location>
        <begin position="91"/>
        <end position="218"/>
    </location>
</feature>
<sequence length="382" mass="43276">MYQFQFSLAEFMATHWHQSPTVLRQGLADFDDPIEPEEVAGLAMEEDIDSRLVTQANGKWQVANGPFEHFDDFPETHAQLVVQAANHWHPGVRELADAFTSLPQWLFDDVMVCYSQPQGGVGPHIDQYDVFIVQGQGRRRWRVGPKGDYQEANLETGLKQITGFDAIIDVVLEPGDILYIPPGFPHEGDTLEPSLSYSIGYRSPKARELLSSYADQVIVDEAGDNHFHWPAMSAQPDAPAALDPQHLAQMDEMMMALMHDETRKKRWIGEFLSQARHELDLLSPDPQWQPDSLKAAMQDGLCLEKLSGLRAFYHADQPDMIFMLGESFDLPAGCESLTPALCNQRFIDWDILGDAADNSLFWPMLTLWVNRGYWYPLEEAPE</sequence>
<accession>A0AA47KJ48</accession>
<dbReference type="InterPro" id="IPR046799">
    <property type="entry name" value="ROXA-like_wH"/>
</dbReference>
<keyword evidence="3" id="KW-0223">Dioxygenase</keyword>
<dbReference type="Proteomes" id="UP001164748">
    <property type="component" value="Chromosome"/>
</dbReference>
<gene>
    <name evidence="7" type="ORF">N8M53_08860</name>
</gene>
<evidence type="ECO:0000256" key="2">
    <source>
        <dbReference type="ARBA" id="ARBA00022723"/>
    </source>
</evidence>
<dbReference type="PANTHER" id="PTHR13096">
    <property type="entry name" value="MINA53 MYC INDUCED NUCLEAR ANTIGEN"/>
    <property type="match status" value="1"/>
</dbReference>
<dbReference type="GO" id="GO:0016706">
    <property type="term" value="F:2-oxoglutarate-dependent dioxygenase activity"/>
    <property type="evidence" value="ECO:0007669"/>
    <property type="project" value="TreeGrafter"/>
</dbReference>
<dbReference type="PROSITE" id="PS51184">
    <property type="entry name" value="JMJC"/>
    <property type="match status" value="1"/>
</dbReference>
<proteinExistence type="predicted"/>
<evidence type="ECO:0000313" key="7">
    <source>
        <dbReference type="EMBL" id="WBA07940.1"/>
    </source>
</evidence>
<dbReference type="SMART" id="SM00558">
    <property type="entry name" value="JmjC"/>
    <property type="match status" value="1"/>
</dbReference>
<organism evidence="7 8">
    <name type="scientific">Salinivibrio kushneri</name>
    <dbReference type="NCBI Taxonomy" id="1908198"/>
    <lineage>
        <taxon>Bacteria</taxon>
        <taxon>Pseudomonadati</taxon>
        <taxon>Pseudomonadota</taxon>
        <taxon>Gammaproteobacteria</taxon>
        <taxon>Vibrionales</taxon>
        <taxon>Vibrionaceae</taxon>
        <taxon>Salinivibrio</taxon>
    </lineage>
</organism>
<dbReference type="Gene3D" id="2.60.120.650">
    <property type="entry name" value="Cupin"/>
    <property type="match status" value="1"/>
</dbReference>
<evidence type="ECO:0000256" key="3">
    <source>
        <dbReference type="ARBA" id="ARBA00022964"/>
    </source>
</evidence>
<evidence type="ECO:0000313" key="8">
    <source>
        <dbReference type="Proteomes" id="UP001164748"/>
    </source>
</evidence>
<evidence type="ECO:0000259" key="6">
    <source>
        <dbReference type="PROSITE" id="PS51184"/>
    </source>
</evidence>
<dbReference type="PANTHER" id="PTHR13096:SF8">
    <property type="entry name" value="RIBOSOMAL OXYGENASE 1"/>
    <property type="match status" value="1"/>
</dbReference>
<dbReference type="InterPro" id="IPR039994">
    <property type="entry name" value="NO66-like"/>
</dbReference>
<dbReference type="RefSeq" id="WP_269578511.1">
    <property type="nucleotide sequence ID" value="NZ_CP114588.1"/>
</dbReference>
<dbReference type="Pfam" id="PF08007">
    <property type="entry name" value="JmjC_2"/>
    <property type="match status" value="1"/>
</dbReference>
<evidence type="ECO:0000256" key="5">
    <source>
        <dbReference type="ARBA" id="ARBA00023004"/>
    </source>
</evidence>
<keyword evidence="4" id="KW-0560">Oxidoreductase</keyword>
<evidence type="ECO:0000256" key="4">
    <source>
        <dbReference type="ARBA" id="ARBA00023002"/>
    </source>
</evidence>
<protein>
    <submittedName>
        <fullName evidence="7">Cupin domain-containing protein</fullName>
    </submittedName>
</protein>
<name>A0AA47KJ48_9GAMM</name>
<keyword evidence="5" id="KW-0408">Iron</keyword>
<keyword evidence="2" id="KW-0479">Metal-binding</keyword>
<dbReference type="SUPFAM" id="SSF51197">
    <property type="entry name" value="Clavaminate synthase-like"/>
    <property type="match status" value="1"/>
</dbReference>
<dbReference type="AlphaFoldDB" id="A0AA47KJ48"/>
<reference evidence="7" key="1">
    <citation type="submission" date="2022-09" db="EMBL/GenBank/DDBJ databases">
        <authorList>
            <person name="Li Z.-J."/>
        </authorList>
    </citation>
    <scope>NUCLEOTIDE SEQUENCE</scope>
    <source>
        <strain evidence="7">TGB11</strain>
    </source>
</reference>